<comment type="caution">
    <text evidence="1">The sequence shown here is derived from an EMBL/GenBank/DDBJ whole genome shotgun (WGS) entry which is preliminary data.</text>
</comment>
<dbReference type="EMBL" id="JGEU01000053">
    <property type="protein sequence ID" value="EYB07597.1"/>
    <property type="molecule type" value="Genomic_DNA"/>
</dbReference>
<accession>A0AB73AER0</accession>
<evidence type="ECO:0000313" key="1">
    <source>
        <dbReference type="EMBL" id="EYB07597.1"/>
    </source>
</evidence>
<proteinExistence type="predicted"/>
<reference evidence="1 2" key="1">
    <citation type="submission" date="2014-02" db="EMBL/GenBank/DDBJ databases">
        <authorList>
            <person name="Sears C."/>
            <person name="Carroll K."/>
            <person name="Sack B.R."/>
            <person name="Qadri F."/>
            <person name="Myers L.L."/>
            <person name="Chung G.-T."/>
            <person name="Escheverria P."/>
            <person name="Fraser C.M."/>
            <person name="Sadzewicz L."/>
            <person name="Shefchek K.A."/>
            <person name="Tallon L."/>
            <person name="Das S.P."/>
            <person name="Daugherty S."/>
            <person name="Mongodin E.F."/>
        </authorList>
    </citation>
    <scope>NUCLEOTIDE SEQUENCE [LARGE SCALE GENOMIC DNA]</scope>
    <source>
        <strain evidence="1 2">3783N1-6</strain>
    </source>
</reference>
<dbReference type="Proteomes" id="UP000021175">
    <property type="component" value="Unassembled WGS sequence"/>
</dbReference>
<name>A0AB73AER0_BACFG</name>
<dbReference type="AlphaFoldDB" id="A0AB73AER0"/>
<gene>
    <name evidence="1" type="ORF">M119_4174</name>
</gene>
<sequence>MIKASMGAGNFKKQGWEWKREELTVKDQRTNYKILSN</sequence>
<evidence type="ECO:0000313" key="2">
    <source>
        <dbReference type="Proteomes" id="UP000021175"/>
    </source>
</evidence>
<organism evidence="1 2">
    <name type="scientific">Bacteroides fragilis str. 3783N1-6</name>
    <dbReference type="NCBI Taxonomy" id="1339310"/>
    <lineage>
        <taxon>Bacteria</taxon>
        <taxon>Pseudomonadati</taxon>
        <taxon>Bacteroidota</taxon>
        <taxon>Bacteroidia</taxon>
        <taxon>Bacteroidales</taxon>
        <taxon>Bacteroidaceae</taxon>
        <taxon>Bacteroides</taxon>
    </lineage>
</organism>
<protein>
    <submittedName>
        <fullName evidence="1">Uncharacterized protein</fullName>
    </submittedName>
</protein>